<reference evidence="2 3" key="1">
    <citation type="submission" date="2024-01" db="EMBL/GenBank/DDBJ databases">
        <title>The genome of the rayed Mediterranean limpet Patella caerulea (Linnaeus, 1758).</title>
        <authorList>
            <person name="Anh-Thu Weber A."/>
            <person name="Halstead-Nussloch G."/>
        </authorList>
    </citation>
    <scope>NUCLEOTIDE SEQUENCE [LARGE SCALE GENOMIC DNA]</scope>
    <source>
        <strain evidence="2">AATW-2023a</strain>
        <tissue evidence="2">Whole specimen</tissue>
    </source>
</reference>
<feature type="transmembrane region" description="Helical" evidence="1">
    <location>
        <begin position="44"/>
        <end position="65"/>
    </location>
</feature>
<dbReference type="AlphaFoldDB" id="A0AAN8JUQ8"/>
<dbReference type="EMBL" id="JAZGQO010000008">
    <property type="protein sequence ID" value="KAK6180428.1"/>
    <property type="molecule type" value="Genomic_DNA"/>
</dbReference>
<gene>
    <name evidence="2" type="ORF">SNE40_012588</name>
</gene>
<evidence type="ECO:0000313" key="2">
    <source>
        <dbReference type="EMBL" id="KAK6180428.1"/>
    </source>
</evidence>
<proteinExistence type="predicted"/>
<comment type="caution">
    <text evidence="2">The sequence shown here is derived from an EMBL/GenBank/DDBJ whole genome shotgun (WGS) entry which is preliminary data.</text>
</comment>
<evidence type="ECO:0000256" key="1">
    <source>
        <dbReference type="SAM" id="Phobius"/>
    </source>
</evidence>
<organism evidence="2 3">
    <name type="scientific">Patella caerulea</name>
    <name type="common">Rayed Mediterranean limpet</name>
    <dbReference type="NCBI Taxonomy" id="87958"/>
    <lineage>
        <taxon>Eukaryota</taxon>
        <taxon>Metazoa</taxon>
        <taxon>Spiralia</taxon>
        <taxon>Lophotrochozoa</taxon>
        <taxon>Mollusca</taxon>
        <taxon>Gastropoda</taxon>
        <taxon>Patellogastropoda</taxon>
        <taxon>Patelloidea</taxon>
        <taxon>Patellidae</taxon>
        <taxon>Patella</taxon>
    </lineage>
</organism>
<keyword evidence="3" id="KW-1185">Reference proteome</keyword>
<sequence length="208" mass="22430">MNCSGRGTECVHKLINTSNNNSLIRLVTCSSLHSHKDRSSMAKYQVLCLLLLMAVIYHSTDAWLIKINKKWQEKNCFCSVVLNNGIQNVVHDMGSIVRCKEFLGCSCNHIKMRSCYANCEDAVKRWAQTSCPSHLIGQPIRAKYKASQCHNGLTRAFIVCSGNTGSSGSTGGGGGGVRVRIGSGGGGLRVRVGSGGGGRRRVIADVQQ</sequence>
<dbReference type="Proteomes" id="UP001347796">
    <property type="component" value="Unassembled WGS sequence"/>
</dbReference>
<protein>
    <submittedName>
        <fullName evidence="2">Uncharacterized protein</fullName>
    </submittedName>
</protein>
<evidence type="ECO:0000313" key="3">
    <source>
        <dbReference type="Proteomes" id="UP001347796"/>
    </source>
</evidence>
<keyword evidence="1" id="KW-1133">Transmembrane helix</keyword>
<name>A0AAN8JUQ8_PATCE</name>
<keyword evidence="1" id="KW-0472">Membrane</keyword>
<keyword evidence="1" id="KW-0812">Transmembrane</keyword>
<accession>A0AAN8JUQ8</accession>